<feature type="compositionally biased region" description="Polar residues" evidence="5">
    <location>
        <begin position="127"/>
        <end position="140"/>
    </location>
</feature>
<name>T1GBE0_MEGSC</name>
<dbReference type="EMBL" id="CAQQ02068265">
    <property type="status" value="NOT_ANNOTATED_CDS"/>
    <property type="molecule type" value="Genomic_DNA"/>
</dbReference>
<protein>
    <recommendedName>
        <fullName evidence="6">SH3 domain-containing protein</fullName>
    </recommendedName>
</protein>
<dbReference type="STRING" id="36166.T1GBE0"/>
<reference evidence="8" key="1">
    <citation type="submission" date="2013-02" db="EMBL/GenBank/DDBJ databases">
        <authorList>
            <person name="Hughes D."/>
        </authorList>
    </citation>
    <scope>NUCLEOTIDE SEQUENCE</scope>
    <source>
        <strain>Durham</strain>
        <strain evidence="8">NC isolate 2 -- Noor lab</strain>
    </source>
</reference>
<accession>T1GBE0</accession>
<dbReference type="AlphaFoldDB" id="T1GBE0"/>
<dbReference type="OMA" id="VERKEWA"/>
<keyword evidence="3" id="KW-0472">Membrane</keyword>
<dbReference type="GO" id="GO:0043113">
    <property type="term" value="P:receptor clustering"/>
    <property type="evidence" value="ECO:0007669"/>
    <property type="project" value="TreeGrafter"/>
</dbReference>
<evidence type="ECO:0000259" key="6">
    <source>
        <dbReference type="PROSITE" id="PS50002"/>
    </source>
</evidence>
<dbReference type="InterPro" id="IPR050614">
    <property type="entry name" value="Synaptic_Scaffolding_LAP-MAGUK"/>
</dbReference>
<dbReference type="Gene3D" id="2.30.30.40">
    <property type="entry name" value="SH3 Domains"/>
    <property type="match status" value="1"/>
</dbReference>
<dbReference type="GO" id="GO:0097120">
    <property type="term" value="P:receptor localization to synapse"/>
    <property type="evidence" value="ECO:0007669"/>
    <property type="project" value="TreeGrafter"/>
</dbReference>
<dbReference type="SUPFAM" id="SSF50044">
    <property type="entry name" value="SH3-domain"/>
    <property type="match status" value="1"/>
</dbReference>
<dbReference type="EnsemblMetazoa" id="MESCA000572-RA">
    <property type="protein sequence ID" value="MESCA000572-PA"/>
    <property type="gene ID" value="MESCA000572"/>
</dbReference>
<dbReference type="GO" id="GO:0031594">
    <property type="term" value="C:neuromuscular junction"/>
    <property type="evidence" value="ECO:0007669"/>
    <property type="project" value="TreeGrafter"/>
</dbReference>
<sequence>MNSSGNVVTLVTQYRPEEYNSFEARMHEIKKQAAAVSSGGTLLRTTQKRSLYVRALFDYDPNRDDGLPSRGLPFRHGDILHVTNAADDEWWQARRVLGDGEEATIGIVPSKRRWERKQRARDRNVKFQGQSANNATNADK</sequence>
<proteinExistence type="predicted"/>
<dbReference type="InterPro" id="IPR036028">
    <property type="entry name" value="SH3-like_dom_sf"/>
</dbReference>
<evidence type="ECO:0000313" key="8">
    <source>
        <dbReference type="Proteomes" id="UP000015102"/>
    </source>
</evidence>
<dbReference type="GO" id="GO:0045197">
    <property type="term" value="P:establishment or maintenance of epithelial cell apical/basal polarity"/>
    <property type="evidence" value="ECO:0007669"/>
    <property type="project" value="TreeGrafter"/>
</dbReference>
<dbReference type="CDD" id="cd11861">
    <property type="entry name" value="SH3_DLG-like"/>
    <property type="match status" value="1"/>
</dbReference>
<dbReference type="GO" id="GO:0099072">
    <property type="term" value="P:regulation of postsynaptic membrane neurotransmitter receptor levels"/>
    <property type="evidence" value="ECO:0007669"/>
    <property type="project" value="TreeGrafter"/>
</dbReference>
<dbReference type="Proteomes" id="UP000015102">
    <property type="component" value="Unassembled WGS sequence"/>
</dbReference>
<keyword evidence="8" id="KW-1185">Reference proteome</keyword>
<dbReference type="GO" id="GO:0043005">
    <property type="term" value="C:neuron projection"/>
    <property type="evidence" value="ECO:0007669"/>
    <property type="project" value="TreeGrafter"/>
</dbReference>
<dbReference type="GO" id="GO:0007268">
    <property type="term" value="P:chemical synaptic transmission"/>
    <property type="evidence" value="ECO:0007669"/>
    <property type="project" value="TreeGrafter"/>
</dbReference>
<dbReference type="InterPro" id="IPR001452">
    <property type="entry name" value="SH3_domain"/>
</dbReference>
<dbReference type="SMART" id="SM00326">
    <property type="entry name" value="SH3"/>
    <property type="match status" value="1"/>
</dbReference>
<dbReference type="Pfam" id="PF07653">
    <property type="entry name" value="SH3_2"/>
    <property type="match status" value="1"/>
</dbReference>
<evidence type="ECO:0000256" key="5">
    <source>
        <dbReference type="SAM" id="MobiDB-lite"/>
    </source>
</evidence>
<organism evidence="7 8">
    <name type="scientific">Megaselia scalaris</name>
    <name type="common">Humpbacked fly</name>
    <name type="synonym">Phora scalaris</name>
    <dbReference type="NCBI Taxonomy" id="36166"/>
    <lineage>
        <taxon>Eukaryota</taxon>
        <taxon>Metazoa</taxon>
        <taxon>Ecdysozoa</taxon>
        <taxon>Arthropoda</taxon>
        <taxon>Hexapoda</taxon>
        <taxon>Insecta</taxon>
        <taxon>Pterygota</taxon>
        <taxon>Neoptera</taxon>
        <taxon>Endopterygota</taxon>
        <taxon>Diptera</taxon>
        <taxon>Brachycera</taxon>
        <taxon>Muscomorpha</taxon>
        <taxon>Platypezoidea</taxon>
        <taxon>Phoridae</taxon>
        <taxon>Megaseliini</taxon>
        <taxon>Megaselia</taxon>
    </lineage>
</organism>
<keyword evidence="2 4" id="KW-0728">SH3 domain</keyword>
<dbReference type="GO" id="GO:0019901">
    <property type="term" value="F:protein kinase binding"/>
    <property type="evidence" value="ECO:0007669"/>
    <property type="project" value="TreeGrafter"/>
</dbReference>
<evidence type="ECO:0000256" key="1">
    <source>
        <dbReference type="ARBA" id="ARBA00004370"/>
    </source>
</evidence>
<comment type="subcellular location">
    <subcellularLocation>
        <location evidence="1">Membrane</location>
    </subcellularLocation>
</comment>
<dbReference type="GO" id="GO:0016323">
    <property type="term" value="C:basolateral plasma membrane"/>
    <property type="evidence" value="ECO:0007669"/>
    <property type="project" value="TreeGrafter"/>
</dbReference>
<dbReference type="HOGENOM" id="CLU_151377_0_0_1"/>
<evidence type="ECO:0000313" key="7">
    <source>
        <dbReference type="EnsemblMetazoa" id="MESCA000572-PA"/>
    </source>
</evidence>
<feature type="domain" description="SH3" evidence="6">
    <location>
        <begin position="48"/>
        <end position="118"/>
    </location>
</feature>
<dbReference type="GO" id="GO:0098609">
    <property type="term" value="P:cell-cell adhesion"/>
    <property type="evidence" value="ECO:0007669"/>
    <property type="project" value="TreeGrafter"/>
</dbReference>
<evidence type="ECO:0000256" key="2">
    <source>
        <dbReference type="ARBA" id="ARBA00022443"/>
    </source>
</evidence>
<dbReference type="FunFam" id="2.30.30.40:FF:000058">
    <property type="entry name" value="Disks large homolog 1 isoform X1"/>
    <property type="match status" value="1"/>
</dbReference>
<evidence type="ECO:0000256" key="4">
    <source>
        <dbReference type="PROSITE-ProRule" id="PRU00192"/>
    </source>
</evidence>
<dbReference type="PANTHER" id="PTHR23119:SF51">
    <property type="entry name" value="DISKS LARGE 1 TUMOR SUPPRESSOR PROTEIN"/>
    <property type="match status" value="1"/>
</dbReference>
<dbReference type="PANTHER" id="PTHR23119">
    <property type="entry name" value="DISCS LARGE"/>
    <property type="match status" value="1"/>
</dbReference>
<feature type="region of interest" description="Disordered" evidence="5">
    <location>
        <begin position="113"/>
        <end position="140"/>
    </location>
</feature>
<dbReference type="GO" id="GO:0098839">
    <property type="term" value="C:postsynaptic density membrane"/>
    <property type="evidence" value="ECO:0007669"/>
    <property type="project" value="TreeGrafter"/>
</dbReference>
<reference evidence="7" key="2">
    <citation type="submission" date="2015-06" db="UniProtKB">
        <authorList>
            <consortium name="EnsemblMetazoa"/>
        </authorList>
    </citation>
    <scope>IDENTIFICATION</scope>
</reference>
<evidence type="ECO:0000256" key="3">
    <source>
        <dbReference type="ARBA" id="ARBA00023136"/>
    </source>
</evidence>
<dbReference type="PROSITE" id="PS50002">
    <property type="entry name" value="SH3"/>
    <property type="match status" value="1"/>
</dbReference>